<evidence type="ECO:0000256" key="11">
    <source>
        <dbReference type="ARBA" id="ARBA00022842"/>
    </source>
</evidence>
<keyword evidence="6" id="KW-0963">Cytoplasm</keyword>
<gene>
    <name evidence="15" type="ORF">CfE428DRAFT_4766</name>
</gene>
<comment type="subcellular location">
    <subcellularLocation>
        <location evidence="4">Cytoplasm</location>
    </subcellularLocation>
</comment>
<dbReference type="InParanoid" id="B4D776"/>
<dbReference type="eggNOG" id="COG1039">
    <property type="taxonomic scope" value="Bacteria"/>
</dbReference>
<evidence type="ECO:0000313" key="15">
    <source>
        <dbReference type="EMBL" id="EDY17727.1"/>
    </source>
</evidence>
<name>B4D776_9BACT</name>
<dbReference type="Gene3D" id="3.30.420.10">
    <property type="entry name" value="Ribonuclease H-like superfamily/Ribonuclease H"/>
    <property type="match status" value="1"/>
</dbReference>
<protein>
    <recommendedName>
        <fullName evidence="13">Ribonuclease</fullName>
        <ecNumber evidence="13">3.1.26.4</ecNumber>
    </recommendedName>
</protein>
<evidence type="ECO:0000256" key="9">
    <source>
        <dbReference type="ARBA" id="ARBA00022759"/>
    </source>
</evidence>
<dbReference type="InterPro" id="IPR004641">
    <property type="entry name" value="RNase_HIII"/>
</dbReference>
<dbReference type="AlphaFoldDB" id="B4D776"/>
<sequence length="319" mass="35280">MPENEKPLTLYTSPLTAAQAEKLRAILVADGYKFEPKPYTLYYAAKDKLNVAVYEKGPKVVLQGKGTQDFITFRLEPEVLGEARLGYEDVLNPEMFAPHFGVDESGKGDFFGPLVIAGCYTDRGITRTLMEAGIQDSKKIGSDKRIRDLAAIIKRTQGAVHSVVAIGPERYNQLYAKFGNLNRLLAWGHARVIENLLEIRPDCPRALSDQFANPALIKRALLEKGRAIQLDQRTKAESDVAVAAASILAREAFIDWLRNKGREFQIELPRGASALVKQVGRGLIAQRGQEVLGQLAKTHFKTASELAPELFPPRPPDGE</sequence>
<dbReference type="InterPro" id="IPR024567">
    <property type="entry name" value="RNase_HII/HIII_dom"/>
</dbReference>
<dbReference type="InterPro" id="IPR024568">
    <property type="entry name" value="RNase_HIII_N"/>
</dbReference>
<dbReference type="Gene3D" id="3.30.310.10">
    <property type="entry name" value="TATA-Binding Protein"/>
    <property type="match status" value="1"/>
</dbReference>
<reference evidence="15 16" key="1">
    <citation type="journal article" date="2011" name="J. Bacteriol.">
        <title>Genome sequence of Chthoniobacter flavus Ellin428, an aerobic heterotrophic soil bacterium.</title>
        <authorList>
            <person name="Kant R."/>
            <person name="van Passel M.W."/>
            <person name="Palva A."/>
            <person name="Lucas S."/>
            <person name="Lapidus A."/>
            <person name="Glavina Del Rio T."/>
            <person name="Dalin E."/>
            <person name="Tice H."/>
            <person name="Bruce D."/>
            <person name="Goodwin L."/>
            <person name="Pitluck S."/>
            <person name="Larimer F.W."/>
            <person name="Land M.L."/>
            <person name="Hauser L."/>
            <person name="Sangwan P."/>
            <person name="de Vos W.M."/>
            <person name="Janssen P.H."/>
            <person name="Smidt H."/>
        </authorList>
    </citation>
    <scope>NUCLEOTIDE SEQUENCE [LARGE SCALE GENOMIC DNA]</scope>
    <source>
        <strain evidence="15 16">Ellin428</strain>
    </source>
</reference>
<evidence type="ECO:0000256" key="3">
    <source>
        <dbReference type="ARBA" id="ARBA00004065"/>
    </source>
</evidence>
<evidence type="ECO:0000256" key="1">
    <source>
        <dbReference type="ARBA" id="ARBA00000077"/>
    </source>
</evidence>
<dbReference type="PANTHER" id="PTHR10954">
    <property type="entry name" value="RIBONUCLEASE H2 SUBUNIT A"/>
    <property type="match status" value="1"/>
</dbReference>
<comment type="function">
    <text evidence="3 13">Endonuclease that specifically degrades the RNA of RNA-DNA hybrids.</text>
</comment>
<dbReference type="STRING" id="497964.CfE428DRAFT_4766"/>
<evidence type="ECO:0000256" key="5">
    <source>
        <dbReference type="ARBA" id="ARBA00008378"/>
    </source>
</evidence>
<dbReference type="InterPro" id="IPR001352">
    <property type="entry name" value="RNase_HII/HIII"/>
</dbReference>
<dbReference type="NCBIfam" id="TIGR00716">
    <property type="entry name" value="rnhC"/>
    <property type="match status" value="1"/>
</dbReference>
<dbReference type="EMBL" id="ABVL01000017">
    <property type="protein sequence ID" value="EDY17727.1"/>
    <property type="molecule type" value="Genomic_DNA"/>
</dbReference>
<keyword evidence="8 12" id="KW-0479">Metal-binding</keyword>
<evidence type="ECO:0000256" key="7">
    <source>
        <dbReference type="ARBA" id="ARBA00022722"/>
    </source>
</evidence>
<dbReference type="EC" id="3.1.26.4" evidence="13"/>
<organism evidence="15 16">
    <name type="scientific">Chthoniobacter flavus Ellin428</name>
    <dbReference type="NCBI Taxonomy" id="497964"/>
    <lineage>
        <taxon>Bacteria</taxon>
        <taxon>Pseudomonadati</taxon>
        <taxon>Verrucomicrobiota</taxon>
        <taxon>Spartobacteria</taxon>
        <taxon>Chthoniobacterales</taxon>
        <taxon>Chthoniobacteraceae</taxon>
        <taxon>Chthoniobacter</taxon>
    </lineage>
</organism>
<keyword evidence="7 12" id="KW-0540">Nuclease</keyword>
<dbReference type="GO" id="GO:0003723">
    <property type="term" value="F:RNA binding"/>
    <property type="evidence" value="ECO:0007669"/>
    <property type="project" value="UniProtKB-UniRule"/>
</dbReference>
<dbReference type="Pfam" id="PF01351">
    <property type="entry name" value="RNase_HII"/>
    <property type="match status" value="1"/>
</dbReference>
<feature type="binding site" evidence="12">
    <location>
        <position position="103"/>
    </location>
    <ligand>
        <name>a divalent metal cation</name>
        <dbReference type="ChEBI" id="CHEBI:60240"/>
    </ligand>
</feature>
<evidence type="ECO:0000256" key="12">
    <source>
        <dbReference type="PROSITE-ProRule" id="PRU01319"/>
    </source>
</evidence>
<evidence type="ECO:0000256" key="13">
    <source>
        <dbReference type="RuleBase" id="RU003515"/>
    </source>
</evidence>
<evidence type="ECO:0000313" key="16">
    <source>
        <dbReference type="Proteomes" id="UP000005824"/>
    </source>
</evidence>
<comment type="cofactor">
    <cofactor evidence="2">
        <name>Mg(2+)</name>
        <dbReference type="ChEBI" id="CHEBI:18420"/>
    </cofactor>
</comment>
<dbReference type="RefSeq" id="WP_006982087.1">
    <property type="nucleotide sequence ID" value="NZ_ABVL01000017.1"/>
</dbReference>
<dbReference type="Proteomes" id="UP000005824">
    <property type="component" value="Unassembled WGS sequence"/>
</dbReference>
<comment type="catalytic activity">
    <reaction evidence="1 12 13">
        <text>Endonucleolytic cleavage to 5'-phosphomonoester.</text>
        <dbReference type="EC" id="3.1.26.4"/>
    </reaction>
</comment>
<keyword evidence="11" id="KW-0460">Magnesium</keyword>
<dbReference type="SUPFAM" id="SSF53098">
    <property type="entry name" value="Ribonuclease H-like"/>
    <property type="match status" value="1"/>
</dbReference>
<dbReference type="GO" id="GO:0004523">
    <property type="term" value="F:RNA-DNA hybrid ribonuclease activity"/>
    <property type="evidence" value="ECO:0007669"/>
    <property type="project" value="UniProtKB-UniRule"/>
</dbReference>
<evidence type="ECO:0000256" key="4">
    <source>
        <dbReference type="ARBA" id="ARBA00004496"/>
    </source>
</evidence>
<dbReference type="PROSITE" id="PS51975">
    <property type="entry name" value="RNASE_H_2"/>
    <property type="match status" value="1"/>
</dbReference>
<feature type="binding site" evidence="12">
    <location>
        <position position="104"/>
    </location>
    <ligand>
        <name>a divalent metal cation</name>
        <dbReference type="ChEBI" id="CHEBI:60240"/>
    </ligand>
</feature>
<comment type="caution">
    <text evidence="15">The sequence shown here is derived from an EMBL/GenBank/DDBJ whole genome shotgun (WGS) entry which is preliminary data.</text>
</comment>
<dbReference type="CDD" id="cd14796">
    <property type="entry name" value="RNAse_HIII_N"/>
    <property type="match status" value="1"/>
</dbReference>
<evidence type="ECO:0000256" key="2">
    <source>
        <dbReference type="ARBA" id="ARBA00001946"/>
    </source>
</evidence>
<accession>B4D776</accession>
<feature type="binding site" evidence="12">
    <location>
        <position position="209"/>
    </location>
    <ligand>
        <name>a divalent metal cation</name>
        <dbReference type="ChEBI" id="CHEBI:60240"/>
    </ligand>
</feature>
<dbReference type="PANTHER" id="PTHR10954:SF23">
    <property type="entry name" value="RIBONUCLEASE"/>
    <property type="match status" value="1"/>
</dbReference>
<keyword evidence="16" id="KW-1185">Reference proteome</keyword>
<evidence type="ECO:0000256" key="6">
    <source>
        <dbReference type="ARBA" id="ARBA00022490"/>
    </source>
</evidence>
<dbReference type="GO" id="GO:0043137">
    <property type="term" value="P:DNA replication, removal of RNA primer"/>
    <property type="evidence" value="ECO:0007669"/>
    <property type="project" value="TreeGrafter"/>
</dbReference>
<dbReference type="InterPro" id="IPR012337">
    <property type="entry name" value="RNaseH-like_sf"/>
</dbReference>
<evidence type="ECO:0000256" key="8">
    <source>
        <dbReference type="ARBA" id="ARBA00022723"/>
    </source>
</evidence>
<dbReference type="GO" id="GO:0005737">
    <property type="term" value="C:cytoplasm"/>
    <property type="evidence" value="ECO:0007669"/>
    <property type="project" value="UniProtKB-SubCell"/>
</dbReference>
<comment type="similarity">
    <text evidence="5">Belongs to the RNase HII family. RnhC subfamily.</text>
</comment>
<dbReference type="InterPro" id="IPR012295">
    <property type="entry name" value="TBP_dom_sf"/>
</dbReference>
<proteinExistence type="inferred from homology"/>
<dbReference type="GO" id="GO:0006298">
    <property type="term" value="P:mismatch repair"/>
    <property type="evidence" value="ECO:0007669"/>
    <property type="project" value="TreeGrafter"/>
</dbReference>
<dbReference type="CDD" id="cd06590">
    <property type="entry name" value="RNase_HII_bacteria_HIII_like"/>
    <property type="match status" value="1"/>
</dbReference>
<dbReference type="GO" id="GO:0032299">
    <property type="term" value="C:ribonuclease H2 complex"/>
    <property type="evidence" value="ECO:0007669"/>
    <property type="project" value="TreeGrafter"/>
</dbReference>
<comment type="cofactor">
    <cofactor evidence="12">
        <name>Mn(2+)</name>
        <dbReference type="ChEBI" id="CHEBI:29035"/>
    </cofactor>
    <cofactor evidence="12">
        <name>Mg(2+)</name>
        <dbReference type="ChEBI" id="CHEBI:18420"/>
    </cofactor>
    <text evidence="12">Manganese or magnesium. Binds 1 divalent metal ion per monomer in the absence of substrate. May bind a second metal ion after substrate binding.</text>
</comment>
<evidence type="ECO:0000256" key="10">
    <source>
        <dbReference type="ARBA" id="ARBA00022801"/>
    </source>
</evidence>
<keyword evidence="10 12" id="KW-0378">Hydrolase</keyword>
<dbReference type="InterPro" id="IPR036397">
    <property type="entry name" value="RNaseH_sf"/>
</dbReference>
<keyword evidence="9 12" id="KW-0255">Endonuclease</keyword>
<evidence type="ECO:0000259" key="14">
    <source>
        <dbReference type="PROSITE" id="PS51975"/>
    </source>
</evidence>
<feature type="domain" description="RNase H type-2" evidence="14">
    <location>
        <begin position="97"/>
        <end position="312"/>
    </location>
</feature>
<dbReference type="GO" id="GO:0046872">
    <property type="term" value="F:metal ion binding"/>
    <property type="evidence" value="ECO:0007669"/>
    <property type="project" value="UniProtKB-KW"/>
</dbReference>